<dbReference type="Proteomes" id="UP000017836">
    <property type="component" value="Unassembled WGS sequence"/>
</dbReference>
<evidence type="ECO:0000313" key="2">
    <source>
        <dbReference type="EMBL" id="ERN12215.1"/>
    </source>
</evidence>
<feature type="region of interest" description="Disordered" evidence="1">
    <location>
        <begin position="1"/>
        <end position="60"/>
    </location>
</feature>
<organism evidence="2 3">
    <name type="scientific">Amborella trichopoda</name>
    <dbReference type="NCBI Taxonomy" id="13333"/>
    <lineage>
        <taxon>Eukaryota</taxon>
        <taxon>Viridiplantae</taxon>
        <taxon>Streptophyta</taxon>
        <taxon>Embryophyta</taxon>
        <taxon>Tracheophyta</taxon>
        <taxon>Spermatophyta</taxon>
        <taxon>Magnoliopsida</taxon>
        <taxon>Amborellales</taxon>
        <taxon>Amborellaceae</taxon>
        <taxon>Amborella</taxon>
    </lineage>
</organism>
<sequence length="99" mass="10502">MGGRAPQVSVAVGRRPSHMGKAPVEEGGVGSCESVQGEYNRPSSRGAARSSGDAKGVGHNIPYLGDGSAFLMRIRCLLKRCLLMWSGENKREREDPGCA</sequence>
<keyword evidence="3" id="KW-1185">Reference proteome</keyword>
<dbReference type="AlphaFoldDB" id="W1PXQ4"/>
<gene>
    <name evidence="2" type="ORF">AMTR_s00034p00188110</name>
</gene>
<protein>
    <submittedName>
        <fullName evidence="2">Uncharacterized protein</fullName>
    </submittedName>
</protein>
<name>W1PXQ4_AMBTC</name>
<evidence type="ECO:0000256" key="1">
    <source>
        <dbReference type="SAM" id="MobiDB-lite"/>
    </source>
</evidence>
<dbReference type="Gramene" id="ERN12215">
    <property type="protein sequence ID" value="ERN12215"/>
    <property type="gene ID" value="AMTR_s00034p00188110"/>
</dbReference>
<evidence type="ECO:0000313" key="3">
    <source>
        <dbReference type="Proteomes" id="UP000017836"/>
    </source>
</evidence>
<accession>W1PXQ4</accession>
<dbReference type="HOGENOM" id="CLU_2323546_0_0_1"/>
<proteinExistence type="predicted"/>
<reference evidence="3" key="1">
    <citation type="journal article" date="2013" name="Science">
        <title>The Amborella genome and the evolution of flowering plants.</title>
        <authorList>
            <consortium name="Amborella Genome Project"/>
        </authorList>
    </citation>
    <scope>NUCLEOTIDE SEQUENCE [LARGE SCALE GENOMIC DNA]</scope>
</reference>
<dbReference type="EMBL" id="KI392616">
    <property type="protein sequence ID" value="ERN12215.1"/>
    <property type="molecule type" value="Genomic_DNA"/>
</dbReference>